<dbReference type="Proteomes" id="UP001054902">
    <property type="component" value="Unassembled WGS sequence"/>
</dbReference>
<sequence length="198" mass="22985">MHFLKAPFILFASTSNHPSKTFSFQNERLQNAAQLFPEATLLLEQEKYKESCDLYMQGIFLSRKVVQELQQEQNDLTDDPKLALDWMIESYIQCSKARIAMGDVNTARSDAWAACSFSNNENVDALLCMLTVCELQEDTMGQLQTYKSIENWMKNRDMEELTRSLDKENNETLTLEIICDRIVELTRILDELHDINKK</sequence>
<gene>
    <name evidence="1" type="ORF">CTEN210_14910</name>
</gene>
<accession>A0AAD3D618</accession>
<dbReference type="AlphaFoldDB" id="A0AAD3D618"/>
<evidence type="ECO:0000313" key="1">
    <source>
        <dbReference type="EMBL" id="GFH58434.1"/>
    </source>
</evidence>
<comment type="caution">
    <text evidence="1">The sequence shown here is derived from an EMBL/GenBank/DDBJ whole genome shotgun (WGS) entry which is preliminary data.</text>
</comment>
<proteinExistence type="predicted"/>
<keyword evidence="2" id="KW-1185">Reference proteome</keyword>
<dbReference type="Gene3D" id="1.20.58.80">
    <property type="entry name" value="Phosphotransferase system, lactose/cellobiose-type IIA subunit"/>
    <property type="match status" value="1"/>
</dbReference>
<organism evidence="1 2">
    <name type="scientific">Chaetoceros tenuissimus</name>
    <dbReference type="NCBI Taxonomy" id="426638"/>
    <lineage>
        <taxon>Eukaryota</taxon>
        <taxon>Sar</taxon>
        <taxon>Stramenopiles</taxon>
        <taxon>Ochrophyta</taxon>
        <taxon>Bacillariophyta</taxon>
        <taxon>Coscinodiscophyceae</taxon>
        <taxon>Chaetocerotophycidae</taxon>
        <taxon>Chaetocerotales</taxon>
        <taxon>Chaetocerotaceae</taxon>
        <taxon>Chaetoceros</taxon>
    </lineage>
</organism>
<name>A0AAD3D618_9STRA</name>
<reference evidence="1 2" key="1">
    <citation type="journal article" date="2021" name="Sci. Rep.">
        <title>The genome of the diatom Chaetoceros tenuissimus carries an ancient integrated fragment of an extant virus.</title>
        <authorList>
            <person name="Hongo Y."/>
            <person name="Kimura K."/>
            <person name="Takaki Y."/>
            <person name="Yoshida Y."/>
            <person name="Baba S."/>
            <person name="Kobayashi G."/>
            <person name="Nagasaki K."/>
            <person name="Hano T."/>
            <person name="Tomaru Y."/>
        </authorList>
    </citation>
    <scope>NUCLEOTIDE SEQUENCE [LARGE SCALE GENOMIC DNA]</scope>
    <source>
        <strain evidence="1 2">NIES-3715</strain>
    </source>
</reference>
<dbReference type="EMBL" id="BLLK01000062">
    <property type="protein sequence ID" value="GFH58434.1"/>
    <property type="molecule type" value="Genomic_DNA"/>
</dbReference>
<protein>
    <submittedName>
        <fullName evidence="1">Uncharacterized protein</fullName>
    </submittedName>
</protein>
<evidence type="ECO:0000313" key="2">
    <source>
        <dbReference type="Proteomes" id="UP001054902"/>
    </source>
</evidence>